<dbReference type="SMART" id="SM00320">
    <property type="entry name" value="WD40"/>
    <property type="match status" value="5"/>
</dbReference>
<keyword evidence="2" id="KW-0677">Repeat</keyword>
<feature type="compositionally biased region" description="Basic and acidic residues" evidence="4">
    <location>
        <begin position="1"/>
        <end position="10"/>
    </location>
</feature>
<feature type="compositionally biased region" description="Low complexity" evidence="4">
    <location>
        <begin position="970"/>
        <end position="997"/>
    </location>
</feature>
<feature type="region of interest" description="Disordered" evidence="4">
    <location>
        <begin position="1010"/>
        <end position="1059"/>
    </location>
</feature>
<protein>
    <submittedName>
        <fullName evidence="5">Uncharacterized protein</fullName>
    </submittedName>
</protein>
<dbReference type="OrthoDB" id="311712at2759"/>
<dbReference type="GO" id="GO:0005774">
    <property type="term" value="C:vacuolar membrane"/>
    <property type="evidence" value="ECO:0007669"/>
    <property type="project" value="TreeGrafter"/>
</dbReference>
<dbReference type="GO" id="GO:0034198">
    <property type="term" value="P:cellular response to amino acid starvation"/>
    <property type="evidence" value="ECO:0007669"/>
    <property type="project" value="TreeGrafter"/>
</dbReference>
<feature type="compositionally biased region" description="Polar residues" evidence="4">
    <location>
        <begin position="1025"/>
        <end position="1047"/>
    </location>
</feature>
<dbReference type="InterPro" id="IPR001680">
    <property type="entry name" value="WD40_rpt"/>
</dbReference>
<dbReference type="Gene3D" id="2.130.10.10">
    <property type="entry name" value="YVTN repeat-like/Quinoprotein amine dehydrogenase"/>
    <property type="match status" value="1"/>
</dbReference>
<feature type="compositionally biased region" description="Basic and acidic residues" evidence="4">
    <location>
        <begin position="790"/>
        <end position="799"/>
    </location>
</feature>
<gene>
    <name evidence="5" type="ORF">EIP91_000771</name>
</gene>
<feature type="region of interest" description="Disordered" evidence="4">
    <location>
        <begin position="422"/>
        <end position="448"/>
    </location>
</feature>
<name>A0A4R0RJ52_9APHY</name>
<sequence>MSTLRQRDISEEPSSPEDGSNFRRSLQIDMKGLVGSAVGNMSISPWSRDVVLAARKGLFIIDLEAPLNVPRFLPQGGTWDVADVQWNPHMSRTEYIVSTSSEKLLIWNLYLAGKTSIEFILRSHYRAITDINWHTFDPDVVVSTGIDSWLWAWDLRTPRKPVLGLCAFNAGGTQVKWNRQDGNILASSHANEVLIWDRRKGSLPTSRIPAHGAKIYGIDWSHDNKSEIVTCSLDKTIKVWNALESSDNDGDRVPLAIVPTAYPVWRARNLPFGQGVLSLPQRGETALEMFTPENQNEPIERFEGHTDVVKEFVWRKGDDADFQLITWSKDRTLRFWPVDAEVMQKAGKKADDGNLGASHAPMQAESVISFSNPPLGSDLPPALSAPVGFRGILAEVRASQLSRPPAARPARQPQDALPADIDQEETTPGQSGASSGQGKGAAPSRGYVGGRSAQITTFAWLSSVKVGKREDSSGPGSGGESATASRMQSRSRPPSLSVDPASVGVTDFRRAFAEGRERGDDDHKDDNPNQSLQDEITSVVNKLTSSKVRLEKADLTKKRTCTFGLHGPWGDATSVFIRISFTFPKDYPQASHPGGTPQVDLERNPLISMKSRVVILRRLRAIRERHRPCLEACLSFLLFGDDEDETFERRPLSMDSESSSEDEAYHFGRRNHNRGTSLLRGDKNLAEPRTSQGVFSMNGQLVCFSRAPPRIVRNVMRDLSASPSIGSHGPDSAPRLFRSPVLLSDAVRRLSLAANDREVDAPDAKRTEDATSILRIMSNLYSFSHQKPRKYSENSRPPEDVQSTNYSLLPQRGRTVTFKNAAPIIGLDIHSAAQYVFPSTNPRDWCRENAEISRRNGRVYHQRIFTMLQVMVLDGAHTDEDDKDRLDVTPLMTKVVEKLYAEILSQKDVQMLAVIAIMLFEMTSAPNRCPETDPIPDLPLLTPSSPLVGLDYFSIARRLNSQKESHLSHWSQGSPSPTPQSAAPALSPSSSSRGSWSSLFTTSNMRRLVSGAQREDDPHHRPSRMYNTSGGRSPHSSTHSPLLTSGTYRKHSPLAPPPAVPWSDMGATPVKSVSFSPAGSLSKPTFSQIVSSERKRIVFEANPRFESQQRMNFTLDSPLRAQLICHILAYAEMLSAWQLPQKRSELLKSIREDRNWEWNEYANDAITEISSAESIVSHVHTHSALNDVRTVAYVPTLSARHACQMLEPAEGRVRYGLYEQALSPLHIAT</sequence>
<dbReference type="InterPro" id="IPR036322">
    <property type="entry name" value="WD40_repeat_dom_sf"/>
</dbReference>
<dbReference type="AlphaFoldDB" id="A0A4R0RJ52"/>
<proteinExistence type="predicted"/>
<dbReference type="PANTHER" id="PTHR46170">
    <property type="entry name" value="GATOR COMPLEX PROTEIN WDR59"/>
    <property type="match status" value="1"/>
</dbReference>
<dbReference type="SUPFAM" id="SSF50978">
    <property type="entry name" value="WD40 repeat-like"/>
    <property type="match status" value="1"/>
</dbReference>
<dbReference type="GO" id="GO:0035859">
    <property type="term" value="C:Seh1-associated complex"/>
    <property type="evidence" value="ECO:0007669"/>
    <property type="project" value="TreeGrafter"/>
</dbReference>
<feature type="region of interest" description="Disordered" evidence="4">
    <location>
        <begin position="785"/>
        <end position="805"/>
    </location>
</feature>
<accession>A0A4R0RJ52</accession>
<evidence type="ECO:0000256" key="3">
    <source>
        <dbReference type="PROSITE-ProRule" id="PRU00221"/>
    </source>
</evidence>
<comment type="caution">
    <text evidence="5">The sequence shown here is derived from an EMBL/GenBank/DDBJ whole genome shotgun (WGS) entry which is preliminary data.</text>
</comment>
<feature type="region of interest" description="Disordered" evidence="4">
    <location>
        <begin position="465"/>
        <end position="535"/>
    </location>
</feature>
<dbReference type="InterPro" id="IPR049567">
    <property type="entry name" value="WDR59-like"/>
</dbReference>
<evidence type="ECO:0000313" key="6">
    <source>
        <dbReference type="Proteomes" id="UP000292702"/>
    </source>
</evidence>
<dbReference type="GO" id="GO:1904263">
    <property type="term" value="P:positive regulation of TORC1 signaling"/>
    <property type="evidence" value="ECO:0007669"/>
    <property type="project" value="TreeGrafter"/>
</dbReference>
<dbReference type="EMBL" id="RWJN01000118">
    <property type="protein sequence ID" value="TCD66873.1"/>
    <property type="molecule type" value="Genomic_DNA"/>
</dbReference>
<feature type="compositionally biased region" description="Basic and acidic residues" evidence="4">
    <location>
        <begin position="507"/>
        <end position="527"/>
    </location>
</feature>
<reference evidence="5 6" key="1">
    <citation type="submission" date="2018-11" db="EMBL/GenBank/DDBJ databases">
        <title>Genome assembly of Steccherinum ochraceum LE-BIN_3174, the white-rot fungus of the Steccherinaceae family (The Residual Polyporoid clade, Polyporales, Basidiomycota).</title>
        <authorList>
            <person name="Fedorova T.V."/>
            <person name="Glazunova O.A."/>
            <person name="Landesman E.O."/>
            <person name="Moiseenko K.V."/>
            <person name="Psurtseva N.V."/>
            <person name="Savinova O.S."/>
            <person name="Shakhova N.V."/>
            <person name="Tyazhelova T.V."/>
            <person name="Vasina D.V."/>
        </authorList>
    </citation>
    <scope>NUCLEOTIDE SEQUENCE [LARGE SCALE GENOMIC DNA]</scope>
    <source>
        <strain evidence="5 6">LE-BIN_3174</strain>
    </source>
</reference>
<organism evidence="5 6">
    <name type="scientific">Steccherinum ochraceum</name>
    <dbReference type="NCBI Taxonomy" id="92696"/>
    <lineage>
        <taxon>Eukaryota</taxon>
        <taxon>Fungi</taxon>
        <taxon>Dikarya</taxon>
        <taxon>Basidiomycota</taxon>
        <taxon>Agaricomycotina</taxon>
        <taxon>Agaricomycetes</taxon>
        <taxon>Polyporales</taxon>
        <taxon>Steccherinaceae</taxon>
        <taxon>Steccherinum</taxon>
    </lineage>
</organism>
<keyword evidence="1 3" id="KW-0853">WD repeat</keyword>
<dbReference type="PANTHER" id="PTHR46170:SF1">
    <property type="entry name" value="GATOR COMPLEX PROTEIN WDR59"/>
    <property type="match status" value="1"/>
</dbReference>
<evidence type="ECO:0000256" key="2">
    <source>
        <dbReference type="ARBA" id="ARBA00022737"/>
    </source>
</evidence>
<feature type="compositionally biased region" description="Polar residues" evidence="4">
    <location>
        <begin position="482"/>
        <end position="494"/>
    </location>
</feature>
<evidence type="ECO:0000313" key="5">
    <source>
        <dbReference type="EMBL" id="TCD66873.1"/>
    </source>
</evidence>
<dbReference type="PROSITE" id="PS50082">
    <property type="entry name" value="WD_REPEATS_2"/>
    <property type="match status" value="1"/>
</dbReference>
<dbReference type="Proteomes" id="UP000292702">
    <property type="component" value="Unassembled WGS sequence"/>
</dbReference>
<keyword evidence="6" id="KW-1185">Reference proteome</keyword>
<dbReference type="Pfam" id="PF00400">
    <property type="entry name" value="WD40"/>
    <property type="match status" value="1"/>
</dbReference>
<dbReference type="InterPro" id="IPR019775">
    <property type="entry name" value="WD40_repeat_CS"/>
</dbReference>
<dbReference type="STRING" id="92696.A0A4R0RJ52"/>
<dbReference type="GO" id="GO:0035591">
    <property type="term" value="F:signaling adaptor activity"/>
    <property type="evidence" value="ECO:0007669"/>
    <property type="project" value="TreeGrafter"/>
</dbReference>
<dbReference type="PROSITE" id="PS50294">
    <property type="entry name" value="WD_REPEATS_REGION"/>
    <property type="match status" value="1"/>
</dbReference>
<dbReference type="PROSITE" id="PS00678">
    <property type="entry name" value="WD_REPEATS_1"/>
    <property type="match status" value="1"/>
</dbReference>
<feature type="repeat" description="WD" evidence="3">
    <location>
        <begin position="208"/>
        <end position="241"/>
    </location>
</feature>
<feature type="compositionally biased region" description="Low complexity" evidence="4">
    <location>
        <begin position="428"/>
        <end position="444"/>
    </location>
</feature>
<evidence type="ECO:0000256" key="4">
    <source>
        <dbReference type="SAM" id="MobiDB-lite"/>
    </source>
</evidence>
<feature type="region of interest" description="Disordered" evidence="4">
    <location>
        <begin position="1"/>
        <end position="22"/>
    </location>
</feature>
<feature type="region of interest" description="Disordered" evidence="4">
    <location>
        <begin position="964"/>
        <end position="997"/>
    </location>
</feature>
<evidence type="ECO:0000256" key="1">
    <source>
        <dbReference type="ARBA" id="ARBA00022574"/>
    </source>
</evidence>
<dbReference type="InterPro" id="IPR015943">
    <property type="entry name" value="WD40/YVTN_repeat-like_dom_sf"/>
</dbReference>